<evidence type="ECO:0000313" key="1">
    <source>
        <dbReference type="EMBL" id="CAG8737013.1"/>
    </source>
</evidence>
<gene>
    <name evidence="1" type="ORF">DHETER_LOCUS13800</name>
</gene>
<reference evidence="1" key="1">
    <citation type="submission" date="2021-06" db="EMBL/GenBank/DDBJ databases">
        <authorList>
            <person name="Kallberg Y."/>
            <person name="Tangrot J."/>
            <person name="Rosling A."/>
        </authorList>
    </citation>
    <scope>NUCLEOTIDE SEQUENCE</scope>
    <source>
        <strain evidence="1">IL203A</strain>
    </source>
</reference>
<feature type="non-terminal residue" evidence="1">
    <location>
        <position position="191"/>
    </location>
</feature>
<feature type="non-terminal residue" evidence="1">
    <location>
        <position position="1"/>
    </location>
</feature>
<dbReference type="EMBL" id="CAJVPU010039430">
    <property type="protein sequence ID" value="CAG8737013.1"/>
    <property type="molecule type" value="Genomic_DNA"/>
</dbReference>
<protein>
    <submittedName>
        <fullName evidence="1">3894_t:CDS:1</fullName>
    </submittedName>
</protein>
<accession>A0ACA9Q5Y7</accession>
<proteinExistence type="predicted"/>
<dbReference type="Proteomes" id="UP000789702">
    <property type="component" value="Unassembled WGS sequence"/>
</dbReference>
<keyword evidence="2" id="KW-1185">Reference proteome</keyword>
<organism evidence="1 2">
    <name type="scientific">Dentiscutata heterogama</name>
    <dbReference type="NCBI Taxonomy" id="1316150"/>
    <lineage>
        <taxon>Eukaryota</taxon>
        <taxon>Fungi</taxon>
        <taxon>Fungi incertae sedis</taxon>
        <taxon>Mucoromycota</taxon>
        <taxon>Glomeromycotina</taxon>
        <taxon>Glomeromycetes</taxon>
        <taxon>Diversisporales</taxon>
        <taxon>Gigasporaceae</taxon>
        <taxon>Dentiscutata</taxon>
    </lineage>
</organism>
<sequence length="191" mass="21643">DALKCSHVSENPEQRENFNNNLENNEETNKQLSDSYSQINVTANTSQAVNADDQLSSDNMNQPNNSNRQAENNRETDEPMTNYHQSINVISRELEQMTLANNNTQAGDIKSIQDNDHEEGSEVSDDDSPGWSECEECYGNKKELCEYCGYSVCKWKDTLDSDGEDSQNIRKSSKKKKTSQDKKRETLSDPS</sequence>
<name>A0ACA9Q5Y7_9GLOM</name>
<comment type="caution">
    <text evidence="1">The sequence shown here is derived from an EMBL/GenBank/DDBJ whole genome shotgun (WGS) entry which is preliminary data.</text>
</comment>
<evidence type="ECO:0000313" key="2">
    <source>
        <dbReference type="Proteomes" id="UP000789702"/>
    </source>
</evidence>